<feature type="domain" description="Calcineurin-like phosphoesterase" evidence="3">
    <location>
        <begin position="1"/>
        <end position="148"/>
    </location>
</feature>
<dbReference type="GO" id="GO:0046872">
    <property type="term" value="F:metal ion binding"/>
    <property type="evidence" value="ECO:0007669"/>
    <property type="project" value="UniProtKB-KW"/>
</dbReference>
<evidence type="ECO:0000256" key="1">
    <source>
        <dbReference type="ARBA" id="ARBA00008950"/>
    </source>
</evidence>
<dbReference type="InterPro" id="IPR024654">
    <property type="entry name" value="Calcineurin-like_PHP_lpxH"/>
</dbReference>
<evidence type="ECO:0000313" key="5">
    <source>
        <dbReference type="Proteomes" id="UP000011910"/>
    </source>
</evidence>
<keyword evidence="2" id="KW-0479">Metal-binding</keyword>
<dbReference type="STRING" id="1279009.ADICEAN_01661"/>
<dbReference type="InterPro" id="IPR029052">
    <property type="entry name" value="Metallo-depent_PP-like"/>
</dbReference>
<dbReference type="Proteomes" id="UP000011910">
    <property type="component" value="Unassembled WGS sequence"/>
</dbReference>
<proteinExistence type="inferred from homology"/>
<dbReference type="AlphaFoldDB" id="M7N3B8"/>
<comment type="cofactor">
    <cofactor evidence="2">
        <name>a divalent metal cation</name>
        <dbReference type="ChEBI" id="CHEBI:60240"/>
    </cofactor>
</comment>
<organism evidence="4 5">
    <name type="scientific">Cesiribacter andamanensis AMV16</name>
    <dbReference type="NCBI Taxonomy" id="1279009"/>
    <lineage>
        <taxon>Bacteria</taxon>
        <taxon>Pseudomonadati</taxon>
        <taxon>Bacteroidota</taxon>
        <taxon>Cytophagia</taxon>
        <taxon>Cytophagales</taxon>
        <taxon>Cesiribacteraceae</taxon>
        <taxon>Cesiribacter</taxon>
    </lineage>
</organism>
<accession>M7N3B8</accession>
<dbReference type="OrthoDB" id="9785951at2"/>
<comment type="similarity">
    <text evidence="1 2">Belongs to the metallophosphoesterase superfamily. YfcE family.</text>
</comment>
<dbReference type="InterPro" id="IPR000979">
    <property type="entry name" value="Phosphodiesterase_MJ0936/Vps29"/>
</dbReference>
<reference evidence="4 5" key="1">
    <citation type="journal article" date="2013" name="Genome Announc.">
        <title>Draft Genome Sequence of Cesiribacter andamanensis Strain AMV16T, Isolated from a Soil Sample from a Mud Volcano in the Andaman Islands, India.</title>
        <authorList>
            <person name="Shivaji S."/>
            <person name="Ara S."/>
            <person name="Begum Z."/>
            <person name="Srinivas T.N."/>
            <person name="Singh A."/>
            <person name="Kumar Pinnaka A."/>
        </authorList>
    </citation>
    <scope>NUCLEOTIDE SEQUENCE [LARGE SCALE GENOMIC DNA]</scope>
    <source>
        <strain evidence="4 5">AMV16</strain>
    </source>
</reference>
<dbReference type="SUPFAM" id="SSF56300">
    <property type="entry name" value="Metallo-dependent phosphatases"/>
    <property type="match status" value="1"/>
</dbReference>
<dbReference type="EC" id="3.1.4.-" evidence="2"/>
<name>M7N3B8_9BACT</name>
<dbReference type="eggNOG" id="COG0622">
    <property type="taxonomic scope" value="Bacteria"/>
</dbReference>
<dbReference type="Gene3D" id="3.60.21.10">
    <property type="match status" value="1"/>
</dbReference>
<protein>
    <recommendedName>
        <fullName evidence="2">Phosphoesterase</fullName>
        <ecNumber evidence="2">3.1.4.-</ecNumber>
    </recommendedName>
</protein>
<dbReference type="GO" id="GO:0016787">
    <property type="term" value="F:hydrolase activity"/>
    <property type="evidence" value="ECO:0007669"/>
    <property type="project" value="UniProtKB-UniRule"/>
</dbReference>
<evidence type="ECO:0000259" key="3">
    <source>
        <dbReference type="Pfam" id="PF12850"/>
    </source>
</evidence>
<dbReference type="NCBIfam" id="TIGR00040">
    <property type="entry name" value="yfcE"/>
    <property type="match status" value="1"/>
</dbReference>
<evidence type="ECO:0000256" key="2">
    <source>
        <dbReference type="RuleBase" id="RU362039"/>
    </source>
</evidence>
<gene>
    <name evidence="4" type="ORF">ADICEAN_01661</name>
</gene>
<keyword evidence="5" id="KW-1185">Reference proteome</keyword>
<dbReference type="EMBL" id="AODQ01000032">
    <property type="protein sequence ID" value="EMR03183.1"/>
    <property type="molecule type" value="Genomic_DNA"/>
</dbReference>
<evidence type="ECO:0000313" key="4">
    <source>
        <dbReference type="EMBL" id="EMR03183.1"/>
    </source>
</evidence>
<dbReference type="Pfam" id="PF12850">
    <property type="entry name" value="Metallophos_2"/>
    <property type="match status" value="1"/>
</dbReference>
<comment type="caution">
    <text evidence="4">The sequence shown here is derived from an EMBL/GenBank/DDBJ whole genome shotgun (WGS) entry which is preliminary data.</text>
</comment>
<sequence>MQIGLLSDTHGHMDERILHHLQDCDEIWHAGDIGALSVTEALQQLAPLRAVWGNIDGREIRQQFPEHQHFVLEGVKIWMTHIGGTPPRFNPAIRPVLKQEKPQLFVCGHSHILRVVQDPGFEVLYLNPGAAGRHGFHKMRTLLRFRLEHGGIKDMQAIELGARARLEP</sequence>
<dbReference type="RefSeq" id="WP_009195058.1">
    <property type="nucleotide sequence ID" value="NZ_AODQ01000032.1"/>
</dbReference>
<dbReference type="PATRIC" id="fig|1279009.4.peg.1686"/>